<name>A0AAD4T417_9MAGN</name>
<dbReference type="Pfam" id="PF16752">
    <property type="entry name" value="TBCC_N"/>
    <property type="match status" value="1"/>
</dbReference>
<sequence>MEENHSNNPTETSDKPQDTIAQKKHAAMIERLSSLHQSRLQQAISRKSDSSDLPAFESSKSFTDRFYESKTSIETRINRCRLATDSESKANLKSDLDKLSISISELEKLVAENSYFLPSYEVWTSLKTISDLKETLESVNYELLPKKKFSFRNKSTAAKKDQGNVVTTENENSGFDSALAEKCSTQVRDSPGFRNKEGVVLVKSFGSSKEGDFTLSDLNSCEVRVTGCFRALYIHRLRNCRVYVGPVMGSNLIEQVGDCLFMMASHQMMIHHAKKTDFYLRVRSRPIIEDCNSVRFAPYLLCYEGIDKDLKDSSLDEETGNWANVDDFKWLRAVQSPNWSILPEEERVSAVNISNLETPSDDI</sequence>
<dbReference type="Gene3D" id="1.20.58.1250">
    <property type="entry name" value="Tubulin Binding Cofactor C, N-terminal domain"/>
    <property type="match status" value="1"/>
</dbReference>
<dbReference type="PANTHER" id="PTHR15139:SF0">
    <property type="entry name" value="TUBULIN-SPECIFIC CHAPERONE C"/>
    <property type="match status" value="1"/>
</dbReference>
<comment type="subunit">
    <text evidence="6">Supercomplex made of cofactors A to E. Cofactors A and D function by capturing and stabilizing tubulin in a quasi-native conformation. Cofactor E binds to the cofactor D-tubulin complex; interaction with cofactor C then causes the release of tubulin polypeptides that are committed to the native state.</text>
</comment>
<evidence type="ECO:0000313" key="9">
    <source>
        <dbReference type="EMBL" id="KAI3935627.1"/>
    </source>
</evidence>
<dbReference type="PANTHER" id="PTHR15139">
    <property type="entry name" value="TUBULIN FOLDING COFACTOR C"/>
    <property type="match status" value="1"/>
</dbReference>
<keyword evidence="10" id="KW-1185">Reference proteome</keyword>
<accession>A0AAD4T417</accession>
<dbReference type="GO" id="GO:0007023">
    <property type="term" value="P:post-chaperonin tubulin folding pathway"/>
    <property type="evidence" value="ECO:0007669"/>
    <property type="project" value="InterPro"/>
</dbReference>
<comment type="similarity">
    <text evidence="2">Belongs to the TBCC family.</text>
</comment>
<comment type="caution">
    <text evidence="9">The sequence shown here is derived from an EMBL/GenBank/DDBJ whole genome shotgun (WGS) entry which is preliminary data.</text>
</comment>
<feature type="compositionally biased region" description="Polar residues" evidence="7">
    <location>
        <begin position="1"/>
        <end position="11"/>
    </location>
</feature>
<comment type="subcellular location">
    <subcellularLocation>
        <location evidence="1">Cytoplasm</location>
    </subcellularLocation>
</comment>
<evidence type="ECO:0000313" key="10">
    <source>
        <dbReference type="Proteomes" id="UP001202328"/>
    </source>
</evidence>
<proteinExistence type="inferred from homology"/>
<dbReference type="SMART" id="SM00673">
    <property type="entry name" value="CARP"/>
    <property type="match status" value="2"/>
</dbReference>
<dbReference type="AlphaFoldDB" id="A0AAD4T417"/>
<dbReference type="GO" id="GO:0005737">
    <property type="term" value="C:cytoplasm"/>
    <property type="evidence" value="ECO:0007669"/>
    <property type="project" value="UniProtKB-SubCell"/>
</dbReference>
<dbReference type="InterPro" id="IPR016098">
    <property type="entry name" value="CAP/MinC_C"/>
</dbReference>
<protein>
    <recommendedName>
        <fullName evidence="8">C-CAP/cofactor C-like domain-containing protein</fullName>
    </recommendedName>
</protein>
<dbReference type="InterPro" id="IPR038397">
    <property type="entry name" value="TBCC_N_sf"/>
</dbReference>
<evidence type="ECO:0000256" key="1">
    <source>
        <dbReference type="ARBA" id="ARBA00004496"/>
    </source>
</evidence>
<dbReference type="Proteomes" id="UP001202328">
    <property type="component" value="Unassembled WGS sequence"/>
</dbReference>
<dbReference type="Gene3D" id="2.160.20.70">
    <property type="match status" value="1"/>
</dbReference>
<organism evidence="9 10">
    <name type="scientific">Papaver atlanticum</name>
    <dbReference type="NCBI Taxonomy" id="357466"/>
    <lineage>
        <taxon>Eukaryota</taxon>
        <taxon>Viridiplantae</taxon>
        <taxon>Streptophyta</taxon>
        <taxon>Embryophyta</taxon>
        <taxon>Tracheophyta</taxon>
        <taxon>Spermatophyta</taxon>
        <taxon>Magnoliopsida</taxon>
        <taxon>Ranunculales</taxon>
        <taxon>Papaveraceae</taxon>
        <taxon>Papaveroideae</taxon>
        <taxon>Papaver</taxon>
    </lineage>
</organism>
<dbReference type="FunFam" id="2.160.20.70:FF:000009">
    <property type="entry name" value="Tubulin-folding cofactor C"/>
    <property type="match status" value="1"/>
</dbReference>
<keyword evidence="5" id="KW-0143">Chaperone</keyword>
<evidence type="ECO:0000256" key="6">
    <source>
        <dbReference type="ARBA" id="ARBA00026055"/>
    </source>
</evidence>
<dbReference type="InterPro" id="IPR006599">
    <property type="entry name" value="CARP_motif"/>
</dbReference>
<evidence type="ECO:0000256" key="5">
    <source>
        <dbReference type="ARBA" id="ARBA00023186"/>
    </source>
</evidence>
<dbReference type="InterPro" id="IPR027684">
    <property type="entry name" value="TBCC"/>
</dbReference>
<reference evidence="9" key="1">
    <citation type="submission" date="2022-04" db="EMBL/GenBank/DDBJ databases">
        <title>A functionally conserved STORR gene fusion in Papaver species that diverged 16.8 million years ago.</title>
        <authorList>
            <person name="Catania T."/>
        </authorList>
    </citation>
    <scope>NUCLEOTIDE SEQUENCE</scope>
    <source>
        <strain evidence="9">S-188037</strain>
    </source>
</reference>
<evidence type="ECO:0000256" key="4">
    <source>
        <dbReference type="ARBA" id="ARBA00022990"/>
    </source>
</evidence>
<feature type="domain" description="C-CAP/cofactor C-like" evidence="8">
    <location>
        <begin position="180"/>
        <end position="330"/>
    </location>
</feature>
<dbReference type="InterPro" id="IPR017901">
    <property type="entry name" value="C-CAP_CF_C-like"/>
</dbReference>
<evidence type="ECO:0000259" key="8">
    <source>
        <dbReference type="PROSITE" id="PS51329"/>
    </source>
</evidence>
<keyword evidence="3" id="KW-0963">Cytoplasm</keyword>
<dbReference type="GO" id="GO:0007021">
    <property type="term" value="P:tubulin complex assembly"/>
    <property type="evidence" value="ECO:0007669"/>
    <property type="project" value="TreeGrafter"/>
</dbReference>
<dbReference type="Pfam" id="PF07986">
    <property type="entry name" value="TBCC"/>
    <property type="match status" value="1"/>
</dbReference>
<evidence type="ECO:0000256" key="2">
    <source>
        <dbReference type="ARBA" id="ARBA00008848"/>
    </source>
</evidence>
<dbReference type="EMBL" id="JAJJMB010006234">
    <property type="protein sequence ID" value="KAI3935627.1"/>
    <property type="molecule type" value="Genomic_DNA"/>
</dbReference>
<keyword evidence="4" id="KW-0007">Acetylation</keyword>
<dbReference type="GO" id="GO:0015631">
    <property type="term" value="F:tubulin binding"/>
    <property type="evidence" value="ECO:0007669"/>
    <property type="project" value="InterPro"/>
</dbReference>
<evidence type="ECO:0000256" key="3">
    <source>
        <dbReference type="ARBA" id="ARBA00022490"/>
    </source>
</evidence>
<dbReference type="PROSITE" id="PS51329">
    <property type="entry name" value="C_CAP_COFACTOR_C"/>
    <property type="match status" value="1"/>
</dbReference>
<feature type="region of interest" description="Disordered" evidence="7">
    <location>
        <begin position="1"/>
        <end position="22"/>
    </location>
</feature>
<evidence type="ECO:0000256" key="7">
    <source>
        <dbReference type="SAM" id="MobiDB-lite"/>
    </source>
</evidence>
<gene>
    <name evidence="9" type="ORF">MKW98_022635</name>
</gene>
<dbReference type="InterPro" id="IPR012945">
    <property type="entry name" value="Tubulin-bd_cofactor_C_dom"/>
</dbReference>
<dbReference type="InterPro" id="IPR031925">
    <property type="entry name" value="TBCC_N"/>
</dbReference>